<keyword evidence="6" id="KW-0540">Nuclease</keyword>
<reference evidence="6 7" key="1">
    <citation type="submission" date="2017-09" db="EMBL/GenBank/DDBJ databases">
        <title>Whole genomes of Flavobacteriaceae.</title>
        <authorList>
            <person name="Stine C."/>
            <person name="Li C."/>
            <person name="Tadesse D."/>
        </authorList>
    </citation>
    <scope>NUCLEOTIDE SEQUENCE [LARGE SCALE GENOMIC DNA]</scope>
    <source>
        <strain evidence="6 7">ATCC 35036</strain>
    </source>
</reference>
<dbReference type="EMBL" id="PCMW01000040">
    <property type="protein sequence ID" value="PDS24591.1"/>
    <property type="molecule type" value="Genomic_DNA"/>
</dbReference>
<keyword evidence="4" id="KW-0175">Coiled coil</keyword>
<dbReference type="RefSeq" id="WP_014083398.1">
    <property type="nucleotide sequence ID" value="NZ_CBCSFI010000002.1"/>
</dbReference>
<evidence type="ECO:0000259" key="5">
    <source>
        <dbReference type="Pfam" id="PF01420"/>
    </source>
</evidence>
<dbReference type="InterPro" id="IPR052021">
    <property type="entry name" value="Type-I_RS_S_subunit"/>
</dbReference>
<dbReference type="OMA" id="WIKTGEV"/>
<evidence type="ECO:0000313" key="7">
    <source>
        <dbReference type="Proteomes" id="UP000220828"/>
    </source>
</evidence>
<dbReference type="SUPFAM" id="SSF116734">
    <property type="entry name" value="DNA methylase specificity domain"/>
    <property type="match status" value="2"/>
</dbReference>
<name>A0A2H3KRF9_9FLAO</name>
<evidence type="ECO:0000256" key="2">
    <source>
        <dbReference type="ARBA" id="ARBA00022747"/>
    </source>
</evidence>
<evidence type="ECO:0000256" key="1">
    <source>
        <dbReference type="ARBA" id="ARBA00010923"/>
    </source>
</evidence>
<sequence>MVNSMQQLSYLKLVPLSRFNLWDVKRYTKGLNISFENVVRLRDILIPYKKNVSKEEMIKNKWQIIAKINFGGQLFLRDFEEIHTYKGGLNLVPENAIIYSKINVRHGCIYFNEIGNTPFGVSNEYPTFTFDETLISGDFLRKVLRSNAFKKLLNSKTSGISKARVKQDEFLDIEIPLPTLEEQNRIVASYNAKLQLAQQQEEQAKTLEMDIERYLFEELGVEHKKNSYEKKIGSFMKIYKYSEFDKWGANQNNSNKIISNNSFKLKKIKDICTVSSGGTPSRERKEYYKGNIPWIKTGEVVNDIIYDTEEKITIEAIKNSSAKIYPKDSLIIAMYGQGATRGRTAKLGIDASTNQACAVLFNINNSVILTDYLWLYLMGEYDRMREMASGNNQPNLNAQMLKDYNVIIPPFEIQTKIINTINSFKSQIKELNVLSAKNKEEAIVEFEKEIFN</sequence>
<keyword evidence="3" id="KW-0238">DNA-binding</keyword>
<evidence type="ECO:0000256" key="3">
    <source>
        <dbReference type="ARBA" id="ARBA00023125"/>
    </source>
</evidence>
<dbReference type="Pfam" id="PF01420">
    <property type="entry name" value="Methylase_S"/>
    <property type="match status" value="1"/>
</dbReference>
<keyword evidence="6" id="KW-0255">Endonuclease</keyword>
<evidence type="ECO:0000313" key="6">
    <source>
        <dbReference type="EMBL" id="PDS24591.1"/>
    </source>
</evidence>
<proteinExistence type="inferred from homology"/>
<dbReference type="GO" id="GO:0003677">
    <property type="term" value="F:DNA binding"/>
    <property type="evidence" value="ECO:0007669"/>
    <property type="project" value="UniProtKB-KW"/>
</dbReference>
<keyword evidence="6" id="KW-0378">Hydrolase</keyword>
<keyword evidence="2" id="KW-0680">Restriction system</keyword>
<accession>A0A2H3KRF9</accession>
<dbReference type="PANTHER" id="PTHR30408">
    <property type="entry name" value="TYPE-1 RESTRICTION ENZYME ECOKI SPECIFICITY PROTEIN"/>
    <property type="match status" value="1"/>
</dbReference>
<feature type="domain" description="Type I restriction modification DNA specificity" evidence="5">
    <location>
        <begin position="263"/>
        <end position="428"/>
    </location>
</feature>
<dbReference type="Gene3D" id="3.90.220.20">
    <property type="entry name" value="DNA methylase specificity domains"/>
    <property type="match status" value="2"/>
</dbReference>
<dbReference type="GO" id="GO:0009307">
    <property type="term" value="P:DNA restriction-modification system"/>
    <property type="evidence" value="ECO:0007669"/>
    <property type="project" value="UniProtKB-KW"/>
</dbReference>
<protein>
    <submittedName>
        <fullName evidence="6">Restriction endonuclease subunit S</fullName>
    </submittedName>
</protein>
<organism evidence="6 7">
    <name type="scientific">Flavobacterium branchiophilum</name>
    <dbReference type="NCBI Taxonomy" id="55197"/>
    <lineage>
        <taxon>Bacteria</taxon>
        <taxon>Pseudomonadati</taxon>
        <taxon>Bacteroidota</taxon>
        <taxon>Flavobacteriia</taxon>
        <taxon>Flavobacteriales</taxon>
        <taxon>Flavobacteriaceae</taxon>
        <taxon>Flavobacterium</taxon>
    </lineage>
</organism>
<dbReference type="InterPro" id="IPR000055">
    <property type="entry name" value="Restrct_endonuc_typeI_TRD"/>
</dbReference>
<dbReference type="PANTHER" id="PTHR30408:SF12">
    <property type="entry name" value="TYPE I RESTRICTION ENZYME MJAVIII SPECIFICITY SUBUNIT"/>
    <property type="match status" value="1"/>
</dbReference>
<comment type="caution">
    <text evidence="6">The sequence shown here is derived from an EMBL/GenBank/DDBJ whole genome shotgun (WGS) entry which is preliminary data.</text>
</comment>
<feature type="coiled-coil region" evidence="4">
    <location>
        <begin position="180"/>
        <end position="217"/>
    </location>
</feature>
<dbReference type="Proteomes" id="UP000220828">
    <property type="component" value="Unassembled WGS sequence"/>
</dbReference>
<dbReference type="GO" id="GO:0004519">
    <property type="term" value="F:endonuclease activity"/>
    <property type="evidence" value="ECO:0007669"/>
    <property type="project" value="UniProtKB-KW"/>
</dbReference>
<evidence type="ECO:0000256" key="4">
    <source>
        <dbReference type="SAM" id="Coils"/>
    </source>
</evidence>
<dbReference type="AlphaFoldDB" id="A0A2H3KRF9"/>
<dbReference type="InterPro" id="IPR044946">
    <property type="entry name" value="Restrct_endonuc_typeI_TRD_sf"/>
</dbReference>
<comment type="similarity">
    <text evidence="1">Belongs to the type-I restriction system S methylase family.</text>
</comment>
<dbReference type="CDD" id="cd17287">
    <property type="entry name" value="RMtype1_S_EcoN10ORF171P_TRD2-CR2_like"/>
    <property type="match status" value="1"/>
</dbReference>
<gene>
    <name evidence="6" type="ORF">B0A77_07350</name>
</gene>